<dbReference type="Gene3D" id="3.40.920.10">
    <property type="entry name" value="Pyruvate-ferredoxin oxidoreductase, PFOR, domain III"/>
    <property type="match status" value="1"/>
</dbReference>
<dbReference type="RefSeq" id="WP_331789532.1">
    <property type="nucleotide sequence ID" value="NZ_JAVFKM010000027.1"/>
</dbReference>
<dbReference type="InterPro" id="IPR019752">
    <property type="entry name" value="Pyrv/ketoisovalerate_OxRed_cat"/>
</dbReference>
<organism evidence="6 7">
    <name type="scientific">Streptomyces chrestomyceticus</name>
    <dbReference type="NCBI Taxonomy" id="68185"/>
    <lineage>
        <taxon>Bacteria</taxon>
        <taxon>Bacillati</taxon>
        <taxon>Actinomycetota</taxon>
        <taxon>Actinomycetes</taxon>
        <taxon>Kitasatosporales</taxon>
        <taxon>Streptomycetaceae</taxon>
        <taxon>Streptomyces</taxon>
    </lineage>
</organism>
<dbReference type="SUPFAM" id="SSF53323">
    <property type="entry name" value="Pyruvate-ferredoxin oxidoreductase, PFOR, domain III"/>
    <property type="match status" value="1"/>
</dbReference>
<evidence type="ECO:0000259" key="4">
    <source>
        <dbReference type="Pfam" id="PF01855"/>
    </source>
</evidence>
<keyword evidence="7" id="KW-1185">Reference proteome</keyword>
<feature type="compositionally biased region" description="Polar residues" evidence="2">
    <location>
        <begin position="1"/>
        <end position="10"/>
    </location>
</feature>
<feature type="compositionally biased region" description="Gly residues" evidence="2">
    <location>
        <begin position="26"/>
        <end position="48"/>
    </location>
</feature>
<dbReference type="EMBL" id="JAVFKM010000027">
    <property type="protein sequence ID" value="MEF3118472.1"/>
    <property type="molecule type" value="Genomic_DNA"/>
</dbReference>
<evidence type="ECO:0000256" key="1">
    <source>
        <dbReference type="ARBA" id="ARBA00023002"/>
    </source>
</evidence>
<dbReference type="Pfam" id="PF01558">
    <property type="entry name" value="POR"/>
    <property type="match status" value="1"/>
</dbReference>
<dbReference type="NCBIfam" id="TIGR03710">
    <property type="entry name" value="OAFO_sf"/>
    <property type="match status" value="1"/>
</dbReference>
<dbReference type="Pfam" id="PF17147">
    <property type="entry name" value="PFOR_II"/>
    <property type="match status" value="1"/>
</dbReference>
<dbReference type="SUPFAM" id="SSF52518">
    <property type="entry name" value="Thiamin diphosphate-binding fold (THDP-binding)"/>
    <property type="match status" value="1"/>
</dbReference>
<keyword evidence="1" id="KW-0560">Oxidoreductase</keyword>
<feature type="domain" description="Pyruvate:ferredoxin oxidoreductase core" evidence="5">
    <location>
        <begin position="580"/>
        <end position="648"/>
    </location>
</feature>
<dbReference type="PANTHER" id="PTHR32154">
    <property type="entry name" value="PYRUVATE-FLAVODOXIN OXIDOREDUCTASE-RELATED"/>
    <property type="match status" value="1"/>
</dbReference>
<evidence type="ECO:0000259" key="5">
    <source>
        <dbReference type="Pfam" id="PF17147"/>
    </source>
</evidence>
<reference evidence="6 7" key="1">
    <citation type="submission" date="2023-08" db="EMBL/GenBank/DDBJ databases">
        <authorList>
            <person name="Sharma P."/>
            <person name="Verma V."/>
            <person name="Mohan M.K."/>
            <person name="Dubey A.K."/>
        </authorList>
    </citation>
    <scope>NUCLEOTIDE SEQUENCE [LARGE SCALE GENOMIC DNA]</scope>
    <source>
        <strain evidence="6 7">ADP4</strain>
    </source>
</reference>
<dbReference type="InterPro" id="IPR050722">
    <property type="entry name" value="Pyruvate:ferred/Flavod_OxRd"/>
</dbReference>
<dbReference type="Proteomes" id="UP001348265">
    <property type="component" value="Unassembled WGS sequence"/>
</dbReference>
<dbReference type="InterPro" id="IPR002880">
    <property type="entry name" value="Pyrv_Fd/Flavodoxin_OxRdtase_N"/>
</dbReference>
<dbReference type="PANTHER" id="PTHR32154:SF20">
    <property type="entry name" value="2-OXOGLUTARATE OXIDOREDUCTASE SUBUNIT KORA"/>
    <property type="match status" value="1"/>
</dbReference>
<evidence type="ECO:0000313" key="6">
    <source>
        <dbReference type="EMBL" id="MEF3118472.1"/>
    </source>
</evidence>
<protein>
    <submittedName>
        <fullName evidence="6">2-oxoacid:acceptor oxidoreductase subunit alpha</fullName>
    </submittedName>
</protein>
<comment type="caution">
    <text evidence="6">The sequence shown here is derived from an EMBL/GenBank/DDBJ whole genome shotgun (WGS) entry which is preliminary data.</text>
</comment>
<dbReference type="CDD" id="cd07034">
    <property type="entry name" value="TPP_PYR_PFOR_IOR-alpha_like"/>
    <property type="match status" value="1"/>
</dbReference>
<dbReference type="SUPFAM" id="SSF52922">
    <property type="entry name" value="TK C-terminal domain-like"/>
    <property type="match status" value="1"/>
</dbReference>
<evidence type="ECO:0000259" key="3">
    <source>
        <dbReference type="Pfam" id="PF01558"/>
    </source>
</evidence>
<accession>A0ABU7X491</accession>
<evidence type="ECO:0000313" key="7">
    <source>
        <dbReference type="Proteomes" id="UP001348265"/>
    </source>
</evidence>
<dbReference type="InterPro" id="IPR033412">
    <property type="entry name" value="PFOR_II"/>
</dbReference>
<feature type="domain" description="Pyruvate/ketoisovalerate oxidoreductase catalytic" evidence="3">
    <location>
        <begin position="68"/>
        <end position="255"/>
    </location>
</feature>
<sequence length="681" mass="72399">MTSQVSSQAEQADGALTREPQAPGTGADGGKNGGTHGGTDGGTDGGKNGGKEVRRLDRVIIRFAGDSGDGMQLTGDRFTSETATFGNDLSTLPNFPAEIRAPAGTLPGVSSFQLHFADHDILTPGDAPNVLVAMNPAALKANLADVPRGAEIIVNTDEFTKRPMAKVGYDVSPLEDGSLQGYNVHPVPLTTLTIEALKEFGLSRKEAERSKNMFALGLLSWMYHRPTEGTEAFLRQKFAKKPDIAEANVAAFRAGWNFGETTEDFAVSYEVAPATQAFPTGTYRNISGNLALSYGLIAAGQQADLPLYLGSYPITPASDILHELSKHKNFGVRTFQAEDEIAGIGAALGAAFGGALAVTTTSGPGVALKSETIGLAVSLELPLVIVDIQRGGPSTGLPTKTEQADLLQAMYGRNGEAPVPIVAPKTPADCFDAALDAARIALTYRTPVFLLSDGYLANGSEPWRIPEVDELPDLRVQFASGTNHTLADGTEVFWPYKRDEQTLARPWAVPGTPGLEHRIGGIEKQDGTGNISYDPANHDFMVRTRQAKVDGVEVPDLEVDDPTVEAAVQDGQGAAAAQGADTLVLGWGSTYGPITAAVRRVRRDGGRVAQAHLRHLNPFPRNLGAVLARYDKVVVPEMNLGQLATLLRAKYLVDARSYTQVSGMPFKAEQLAEVFKEAIND</sequence>
<dbReference type="Gene3D" id="3.40.50.970">
    <property type="match status" value="1"/>
</dbReference>
<proteinExistence type="predicted"/>
<dbReference type="Gene3D" id="3.40.50.920">
    <property type="match status" value="1"/>
</dbReference>
<dbReference type="InterPro" id="IPR002869">
    <property type="entry name" value="Pyrv_flavodox_OxRed_cen"/>
</dbReference>
<dbReference type="Pfam" id="PF01855">
    <property type="entry name" value="POR_N"/>
    <property type="match status" value="1"/>
</dbReference>
<feature type="domain" description="Pyruvate flavodoxin/ferredoxin oxidoreductase pyrimidine binding" evidence="4">
    <location>
        <begin position="310"/>
        <end position="525"/>
    </location>
</feature>
<evidence type="ECO:0000256" key="2">
    <source>
        <dbReference type="SAM" id="MobiDB-lite"/>
    </source>
</evidence>
<dbReference type="InterPro" id="IPR022367">
    <property type="entry name" value="2-oxoacid/accept_OxRdtase_asu"/>
</dbReference>
<dbReference type="InterPro" id="IPR029061">
    <property type="entry name" value="THDP-binding"/>
</dbReference>
<dbReference type="InterPro" id="IPR009014">
    <property type="entry name" value="Transketo_C/PFOR_II"/>
</dbReference>
<gene>
    <name evidence="6" type="ORF">RB636_35515</name>
</gene>
<feature type="region of interest" description="Disordered" evidence="2">
    <location>
        <begin position="1"/>
        <end position="52"/>
    </location>
</feature>
<name>A0ABU7X491_9ACTN</name>